<evidence type="ECO:0000256" key="5">
    <source>
        <dbReference type="SAM" id="Phobius"/>
    </source>
</evidence>
<dbReference type="CDD" id="cd17365">
    <property type="entry name" value="MFS_PcaK_like"/>
    <property type="match status" value="1"/>
</dbReference>
<feature type="transmembrane region" description="Helical" evidence="5">
    <location>
        <begin position="92"/>
        <end position="112"/>
    </location>
</feature>
<evidence type="ECO:0000256" key="4">
    <source>
        <dbReference type="ARBA" id="ARBA00023136"/>
    </source>
</evidence>
<dbReference type="Proteomes" id="UP001178281">
    <property type="component" value="Unassembled WGS sequence"/>
</dbReference>
<feature type="transmembrane region" description="Helical" evidence="5">
    <location>
        <begin position="385"/>
        <end position="404"/>
    </location>
</feature>
<feature type="transmembrane region" description="Helical" evidence="5">
    <location>
        <begin position="118"/>
        <end position="138"/>
    </location>
</feature>
<evidence type="ECO:0000313" key="8">
    <source>
        <dbReference type="Proteomes" id="UP001178281"/>
    </source>
</evidence>
<feature type="domain" description="Major facilitator superfamily (MFS) profile" evidence="6">
    <location>
        <begin position="25"/>
        <end position="409"/>
    </location>
</feature>
<feature type="transmembrane region" description="Helical" evidence="5">
    <location>
        <begin position="295"/>
        <end position="312"/>
    </location>
</feature>
<feature type="transmembrane region" description="Helical" evidence="5">
    <location>
        <begin position="150"/>
        <end position="172"/>
    </location>
</feature>
<keyword evidence="2 5" id="KW-0812">Transmembrane</keyword>
<proteinExistence type="predicted"/>
<comment type="caution">
    <text evidence="7">The sequence shown here is derived from an EMBL/GenBank/DDBJ whole genome shotgun (WGS) entry which is preliminary data.</text>
</comment>
<feature type="transmembrane region" description="Helical" evidence="5">
    <location>
        <begin position="24"/>
        <end position="51"/>
    </location>
</feature>
<evidence type="ECO:0000256" key="3">
    <source>
        <dbReference type="ARBA" id="ARBA00022989"/>
    </source>
</evidence>
<dbReference type="EMBL" id="JAUTIX010000001">
    <property type="protein sequence ID" value="MDP0396818.1"/>
    <property type="molecule type" value="Genomic_DNA"/>
</dbReference>
<evidence type="ECO:0000259" key="6">
    <source>
        <dbReference type="PROSITE" id="PS50850"/>
    </source>
</evidence>
<feature type="transmembrane region" description="Helical" evidence="5">
    <location>
        <begin position="259"/>
        <end position="283"/>
    </location>
</feature>
<name>A0AA90SJX8_9ACTN</name>
<accession>A0AA90SJX8</accession>
<dbReference type="GO" id="GO:0005886">
    <property type="term" value="C:plasma membrane"/>
    <property type="evidence" value="ECO:0007669"/>
    <property type="project" value="UniProtKB-SubCell"/>
</dbReference>
<dbReference type="PANTHER" id="PTHR23508:SF10">
    <property type="entry name" value="CARBOXYLIC ACID TRANSPORTER PROTEIN HOMOLOG"/>
    <property type="match status" value="1"/>
</dbReference>
<feature type="transmembrane region" description="Helical" evidence="5">
    <location>
        <begin position="178"/>
        <end position="196"/>
    </location>
</feature>
<dbReference type="InterPro" id="IPR011701">
    <property type="entry name" value="MFS"/>
</dbReference>
<comment type="subcellular location">
    <subcellularLocation>
        <location evidence="1">Cell membrane</location>
        <topology evidence="1">Multi-pass membrane protein</topology>
    </subcellularLocation>
</comment>
<reference evidence="7" key="1">
    <citation type="submission" date="2023-08" db="EMBL/GenBank/DDBJ databases">
        <title>The draft genome of Tsukamurella strandjordii strain 050030.</title>
        <authorList>
            <person name="Zhao F."/>
            <person name="Feng Y."/>
            <person name="Zong Z."/>
        </authorList>
    </citation>
    <scope>NUCLEOTIDE SEQUENCE</scope>
    <source>
        <strain evidence="7">050030</strain>
    </source>
</reference>
<organism evidence="7 8">
    <name type="scientific">Tsukamurella strandjordii</name>
    <dbReference type="NCBI Taxonomy" id="147577"/>
    <lineage>
        <taxon>Bacteria</taxon>
        <taxon>Bacillati</taxon>
        <taxon>Actinomycetota</taxon>
        <taxon>Actinomycetes</taxon>
        <taxon>Mycobacteriales</taxon>
        <taxon>Tsukamurellaceae</taxon>
        <taxon>Tsukamurella</taxon>
    </lineage>
</organism>
<keyword evidence="3 5" id="KW-1133">Transmembrane helix</keyword>
<sequence length="425" mass="43714">MASTPLTPPAADAALRSVGSPRTWGALLCWMVVVFEGYDLVSLGAAIPALLDTGHLGMTASDLRTVATVSLVGVGIGAAVTGAISDRYGRRGPLVVCVLLFSVFTLLVPVMPTVWALAGARFIAGLGMGGCMPVALTAMQEAAPERKSNASAVTMTGYHVGAVLASLIALLAGNSWQWLFYGGGILGLLLVPVIALRMPETAAVTGAAEPVAAQRAARASVLQAPYLRTTLMLFVAAFLGLLVVYGLNTWLPQLMRGAGYPVSTALVMLLVLNVGAVAGLMIGGRVADRRGAQRVTVLWFAMASVMLALLSIKVANQVVLDVVIFVTGFFVFTAQVLLYGLIGYLYPRTKVGTAMGLVSAVGRLGAIAGPWVTGSLVVAGVGYPWGFYFFAVAAGLGAVAVLAVPRPGAEQSAPVAEDAAQPEAA</sequence>
<feature type="transmembrane region" description="Helical" evidence="5">
    <location>
        <begin position="354"/>
        <end position="373"/>
    </location>
</feature>
<dbReference type="Gene3D" id="1.20.1250.20">
    <property type="entry name" value="MFS general substrate transporter like domains"/>
    <property type="match status" value="2"/>
</dbReference>
<feature type="transmembrane region" description="Helical" evidence="5">
    <location>
        <begin position="225"/>
        <end position="247"/>
    </location>
</feature>
<dbReference type="RefSeq" id="WP_305110198.1">
    <property type="nucleotide sequence ID" value="NZ_JAUTIX010000001.1"/>
</dbReference>
<dbReference type="GO" id="GO:0046943">
    <property type="term" value="F:carboxylic acid transmembrane transporter activity"/>
    <property type="evidence" value="ECO:0007669"/>
    <property type="project" value="TreeGrafter"/>
</dbReference>
<evidence type="ECO:0000313" key="7">
    <source>
        <dbReference type="EMBL" id="MDP0396818.1"/>
    </source>
</evidence>
<gene>
    <name evidence="7" type="ORF">Q7X28_02650</name>
</gene>
<protein>
    <submittedName>
        <fullName evidence="7">Aromatic acid/H+ symport family MFS transporter</fullName>
    </submittedName>
</protein>
<dbReference type="AlphaFoldDB" id="A0AA90SJX8"/>
<evidence type="ECO:0000256" key="2">
    <source>
        <dbReference type="ARBA" id="ARBA00022692"/>
    </source>
</evidence>
<dbReference type="Pfam" id="PF07690">
    <property type="entry name" value="MFS_1"/>
    <property type="match status" value="1"/>
</dbReference>
<keyword evidence="4 5" id="KW-0472">Membrane</keyword>
<evidence type="ECO:0000256" key="1">
    <source>
        <dbReference type="ARBA" id="ARBA00004651"/>
    </source>
</evidence>
<dbReference type="PROSITE" id="PS50850">
    <property type="entry name" value="MFS"/>
    <property type="match status" value="1"/>
</dbReference>
<feature type="transmembrane region" description="Helical" evidence="5">
    <location>
        <begin position="63"/>
        <end position="85"/>
    </location>
</feature>
<dbReference type="SUPFAM" id="SSF103473">
    <property type="entry name" value="MFS general substrate transporter"/>
    <property type="match status" value="1"/>
</dbReference>
<keyword evidence="8" id="KW-1185">Reference proteome</keyword>
<dbReference type="InterPro" id="IPR036259">
    <property type="entry name" value="MFS_trans_sf"/>
</dbReference>
<dbReference type="PANTHER" id="PTHR23508">
    <property type="entry name" value="CARBOXYLIC ACID TRANSPORTER PROTEIN HOMOLOG"/>
    <property type="match status" value="1"/>
</dbReference>
<dbReference type="InterPro" id="IPR020846">
    <property type="entry name" value="MFS_dom"/>
</dbReference>
<feature type="transmembrane region" description="Helical" evidence="5">
    <location>
        <begin position="318"/>
        <end position="342"/>
    </location>
</feature>